<name>A0A7C3I8I2_9SPIR</name>
<protein>
    <recommendedName>
        <fullName evidence="3">FecR protein domain-containing protein</fullName>
    </recommendedName>
</protein>
<accession>A0A7C3I8I2</accession>
<feature type="compositionally biased region" description="Acidic residues" evidence="1">
    <location>
        <begin position="361"/>
        <end position="376"/>
    </location>
</feature>
<evidence type="ECO:0000259" key="3">
    <source>
        <dbReference type="Pfam" id="PF04773"/>
    </source>
</evidence>
<organism evidence="4">
    <name type="scientific">Gracilinema caldarium</name>
    <dbReference type="NCBI Taxonomy" id="215591"/>
    <lineage>
        <taxon>Bacteria</taxon>
        <taxon>Pseudomonadati</taxon>
        <taxon>Spirochaetota</taxon>
        <taxon>Spirochaetia</taxon>
        <taxon>Spirochaetales</taxon>
        <taxon>Breznakiellaceae</taxon>
        <taxon>Gracilinema</taxon>
    </lineage>
</organism>
<dbReference type="PANTHER" id="PTHR38731">
    <property type="entry name" value="LIPL45-RELATED LIPOPROTEIN-RELATED"/>
    <property type="match status" value="1"/>
</dbReference>
<feature type="signal peptide" evidence="2">
    <location>
        <begin position="1"/>
        <end position="21"/>
    </location>
</feature>
<comment type="caution">
    <text evidence="4">The sequence shown here is derived from an EMBL/GenBank/DDBJ whole genome shotgun (WGS) entry which is preliminary data.</text>
</comment>
<evidence type="ECO:0000313" key="4">
    <source>
        <dbReference type="EMBL" id="HFH30462.1"/>
    </source>
</evidence>
<dbReference type="Pfam" id="PF04773">
    <property type="entry name" value="FecR"/>
    <property type="match status" value="1"/>
</dbReference>
<feature type="region of interest" description="Disordered" evidence="1">
    <location>
        <begin position="353"/>
        <end position="376"/>
    </location>
</feature>
<dbReference type="EMBL" id="DSVL01000410">
    <property type="protein sequence ID" value="HFH30462.1"/>
    <property type="molecule type" value="Genomic_DNA"/>
</dbReference>
<gene>
    <name evidence="4" type="ORF">ENS59_13300</name>
</gene>
<feature type="chain" id="PRO_5028272556" description="FecR protein domain-containing protein" evidence="2">
    <location>
        <begin position="22"/>
        <end position="376"/>
    </location>
</feature>
<dbReference type="Gene3D" id="2.60.120.1440">
    <property type="match status" value="1"/>
</dbReference>
<keyword evidence="2" id="KW-0732">Signal</keyword>
<proteinExistence type="predicted"/>
<dbReference type="InterPro" id="IPR006860">
    <property type="entry name" value="FecR"/>
</dbReference>
<evidence type="ECO:0000256" key="2">
    <source>
        <dbReference type="SAM" id="SignalP"/>
    </source>
</evidence>
<evidence type="ECO:0000256" key="1">
    <source>
        <dbReference type="SAM" id="MobiDB-lite"/>
    </source>
</evidence>
<sequence length="376" mass="41669">MHIFKRFAVLSFVGTALSVFAFSAQNQVGVIQEIMGTVTVTRNGQVLSKIDLGDPIENYDLIKTGADGGMVIGLTSETGMRGTLIVKPKSVFTVKTQVVSGSPKTEADVLGGSIGVKVKKISGDPSLNVKTGSTVMGVRGTEFVVIISVNNGLLVTCNEGKVACTGDEGDELYAVPGQVVVRSAGERLKNIPVAVSSLEDFQNRWYTEEISAFKASAVKALDQYARAYFRYRDDFRQVSDELARDLNFLQWKKEFRDGVAPASSKDIQVMKQKAALVKKLMAVRQVLFFFERIYYRLDEIQSYVPATALKSKLYNGQTVQDFMRLVASEKSELERRAAEYRLALRLYAQRNDGKEPVSIGDNEDSFFDDTESFFKE</sequence>
<feature type="domain" description="FecR protein" evidence="3">
    <location>
        <begin position="84"/>
        <end position="162"/>
    </location>
</feature>
<dbReference type="AlphaFoldDB" id="A0A7C3I8I2"/>
<reference evidence="4" key="1">
    <citation type="journal article" date="2020" name="mSystems">
        <title>Genome- and Community-Level Interaction Insights into Carbon Utilization and Element Cycling Functions of Hydrothermarchaeota in Hydrothermal Sediment.</title>
        <authorList>
            <person name="Zhou Z."/>
            <person name="Liu Y."/>
            <person name="Xu W."/>
            <person name="Pan J."/>
            <person name="Luo Z.H."/>
            <person name="Li M."/>
        </authorList>
    </citation>
    <scope>NUCLEOTIDE SEQUENCE [LARGE SCALE GENOMIC DNA]</scope>
    <source>
        <strain evidence="4">SpSt-503</strain>
    </source>
</reference>